<evidence type="ECO:0000256" key="1">
    <source>
        <dbReference type="ARBA" id="ARBA00010007"/>
    </source>
</evidence>
<dbReference type="Proteomes" id="UP000191418">
    <property type="component" value="Unassembled WGS sequence"/>
</dbReference>
<dbReference type="NCBIfam" id="TIGR01262">
    <property type="entry name" value="maiA"/>
    <property type="match status" value="1"/>
</dbReference>
<dbReference type="EMBL" id="MTSM01000001">
    <property type="protein sequence ID" value="OPX56886.1"/>
    <property type="molecule type" value="Genomic_DNA"/>
</dbReference>
<dbReference type="Pfam" id="PF13410">
    <property type="entry name" value="GST_C_2"/>
    <property type="match status" value="1"/>
</dbReference>
<comment type="caution">
    <text evidence="4">The sequence shown here is derived from an EMBL/GenBank/DDBJ whole genome shotgun (WGS) entry which is preliminary data.</text>
</comment>
<dbReference type="FunFam" id="1.20.1050.10:FF:000017">
    <property type="entry name" value="Maleylacetoacetate isomerase"/>
    <property type="match status" value="1"/>
</dbReference>
<keyword evidence="5" id="KW-1185">Reference proteome</keyword>
<evidence type="ECO:0000313" key="4">
    <source>
        <dbReference type="EMBL" id="OPX56886.1"/>
    </source>
</evidence>
<dbReference type="GO" id="GO:0006749">
    <property type="term" value="P:glutathione metabolic process"/>
    <property type="evidence" value="ECO:0007669"/>
    <property type="project" value="TreeGrafter"/>
</dbReference>
<name>A0A1T4MVF1_9GAMM</name>
<protein>
    <submittedName>
        <fullName evidence="4">Maleylacetoacetate isomerase</fullName>
    </submittedName>
</protein>
<dbReference type="SUPFAM" id="SSF47616">
    <property type="entry name" value="GST C-terminal domain-like"/>
    <property type="match status" value="1"/>
</dbReference>
<dbReference type="InterPro" id="IPR036282">
    <property type="entry name" value="Glutathione-S-Trfase_C_sf"/>
</dbReference>
<dbReference type="GO" id="GO:0006559">
    <property type="term" value="P:L-phenylalanine catabolic process"/>
    <property type="evidence" value="ECO:0007669"/>
    <property type="project" value="TreeGrafter"/>
</dbReference>
<dbReference type="CDD" id="cd03191">
    <property type="entry name" value="GST_C_Zeta"/>
    <property type="match status" value="1"/>
</dbReference>
<dbReference type="STRING" id="64969.SAMN02745127_00923"/>
<organism evidence="4 5">
    <name type="scientific">Oceanospirillum multiglobuliferum</name>
    <dbReference type="NCBI Taxonomy" id="64969"/>
    <lineage>
        <taxon>Bacteria</taxon>
        <taxon>Pseudomonadati</taxon>
        <taxon>Pseudomonadota</taxon>
        <taxon>Gammaproteobacteria</taxon>
        <taxon>Oceanospirillales</taxon>
        <taxon>Oceanospirillaceae</taxon>
        <taxon>Oceanospirillum</taxon>
    </lineage>
</organism>
<comment type="similarity">
    <text evidence="1">Belongs to the GST superfamily. Zeta family.</text>
</comment>
<evidence type="ECO:0000259" key="2">
    <source>
        <dbReference type="PROSITE" id="PS50404"/>
    </source>
</evidence>
<feature type="domain" description="GST C-terminal" evidence="3">
    <location>
        <begin position="86"/>
        <end position="212"/>
    </location>
</feature>
<dbReference type="GO" id="GO:0005737">
    <property type="term" value="C:cytoplasm"/>
    <property type="evidence" value="ECO:0007669"/>
    <property type="project" value="InterPro"/>
</dbReference>
<dbReference type="InterPro" id="IPR034330">
    <property type="entry name" value="GST_Zeta_C"/>
</dbReference>
<evidence type="ECO:0000259" key="3">
    <source>
        <dbReference type="PROSITE" id="PS50405"/>
    </source>
</evidence>
<dbReference type="Gene3D" id="1.20.1050.10">
    <property type="match status" value="1"/>
</dbReference>
<dbReference type="SFLD" id="SFLDG00358">
    <property type="entry name" value="Main_(cytGST)"/>
    <property type="match status" value="1"/>
</dbReference>
<dbReference type="GO" id="GO:0004364">
    <property type="term" value="F:glutathione transferase activity"/>
    <property type="evidence" value="ECO:0007669"/>
    <property type="project" value="TreeGrafter"/>
</dbReference>
<dbReference type="SFLD" id="SFLDS00019">
    <property type="entry name" value="Glutathione_Transferase_(cytos"/>
    <property type="match status" value="1"/>
</dbReference>
<keyword evidence="4" id="KW-0413">Isomerase</keyword>
<dbReference type="PANTHER" id="PTHR42673">
    <property type="entry name" value="MALEYLACETOACETATE ISOMERASE"/>
    <property type="match status" value="1"/>
</dbReference>
<dbReference type="InterPro" id="IPR010987">
    <property type="entry name" value="Glutathione-S-Trfase_C-like"/>
</dbReference>
<dbReference type="InterPro" id="IPR005955">
    <property type="entry name" value="GST_Zeta"/>
</dbReference>
<dbReference type="AlphaFoldDB" id="A0A1T4MVF1"/>
<dbReference type="PANTHER" id="PTHR42673:SF4">
    <property type="entry name" value="MALEYLACETOACETATE ISOMERASE"/>
    <property type="match status" value="1"/>
</dbReference>
<dbReference type="PROSITE" id="PS50405">
    <property type="entry name" value="GST_CTER"/>
    <property type="match status" value="1"/>
</dbReference>
<accession>A0A1T4MVF1</accession>
<evidence type="ECO:0000313" key="5">
    <source>
        <dbReference type="Proteomes" id="UP000191418"/>
    </source>
</evidence>
<proteinExistence type="inferred from homology"/>
<dbReference type="GO" id="GO:0016034">
    <property type="term" value="F:maleylacetoacetate isomerase activity"/>
    <property type="evidence" value="ECO:0007669"/>
    <property type="project" value="TreeGrafter"/>
</dbReference>
<dbReference type="PROSITE" id="PS50404">
    <property type="entry name" value="GST_NTER"/>
    <property type="match status" value="1"/>
</dbReference>
<dbReference type="InterPro" id="IPR004045">
    <property type="entry name" value="Glutathione_S-Trfase_N"/>
</dbReference>
<sequence length="212" mass="23976">MQLFDYFRSSASYRVRIALRLKGLDCEQVGVNLLKSEHKAEPHLARNPQGFVPALALDSGEILTQSLAIIEYLDEVYPQTPLLPKDAVGRARVRALAQIIACDIHPVDNLRVLKYITSEFGVSEAQKTTWYQHWIEEGFAAFETRLAEKSTGAFCHGDNPSLADLCLVPQVFNAQRFNVDLSPFPRLMAIYQRCEMLDTFKLARPEHQPDAI</sequence>
<gene>
    <name evidence="4" type="ORF">BTE48_00165</name>
</gene>
<dbReference type="SUPFAM" id="SSF52833">
    <property type="entry name" value="Thioredoxin-like"/>
    <property type="match status" value="1"/>
</dbReference>
<dbReference type="Pfam" id="PF13417">
    <property type="entry name" value="GST_N_3"/>
    <property type="match status" value="1"/>
</dbReference>
<dbReference type="InterPro" id="IPR034333">
    <property type="entry name" value="GST_Zeta_N"/>
</dbReference>
<dbReference type="InterPro" id="IPR036249">
    <property type="entry name" value="Thioredoxin-like_sf"/>
</dbReference>
<dbReference type="Gene3D" id="3.40.30.10">
    <property type="entry name" value="Glutaredoxin"/>
    <property type="match status" value="1"/>
</dbReference>
<dbReference type="CDD" id="cd03042">
    <property type="entry name" value="GST_N_Zeta"/>
    <property type="match status" value="1"/>
</dbReference>
<reference evidence="4 5" key="1">
    <citation type="submission" date="2017-01" db="EMBL/GenBank/DDBJ databases">
        <title>Genome Sequencing of a Marine Spirillum, Oceanospirillum multiglobuliferum ATCC 33336, from Japan.</title>
        <authorList>
            <person name="Carney J.G."/>
            <person name="Trachtenberg A.M."/>
            <person name="Rheaume B.A."/>
            <person name="Linnane J.D."/>
            <person name="Pitts N.L."/>
            <person name="Mykles D.L."/>
            <person name="Maclea K.S."/>
        </authorList>
    </citation>
    <scope>NUCLEOTIDE SEQUENCE [LARGE SCALE GENOMIC DNA]</scope>
    <source>
        <strain evidence="4 5">ATCC 33336</strain>
    </source>
</reference>
<feature type="domain" description="GST N-terminal" evidence="2">
    <location>
        <begin position="1"/>
        <end position="81"/>
    </location>
</feature>
<dbReference type="InterPro" id="IPR040079">
    <property type="entry name" value="Glutathione_S-Trfase"/>
</dbReference>
<dbReference type="RefSeq" id="WP_078744522.1">
    <property type="nucleotide sequence ID" value="NZ_FUXG01000004.1"/>
</dbReference>